<evidence type="ECO:0000256" key="6">
    <source>
        <dbReference type="ARBA" id="ARBA00023002"/>
    </source>
</evidence>
<evidence type="ECO:0000256" key="4">
    <source>
        <dbReference type="ARBA" id="ARBA00022643"/>
    </source>
</evidence>
<evidence type="ECO:0000256" key="2">
    <source>
        <dbReference type="ARBA" id="ARBA00007118"/>
    </source>
</evidence>
<proteinExistence type="inferred from homology"/>
<protein>
    <recommendedName>
        <fullName evidence="8">Nitroreductase domain-containing protein</fullName>
    </recommendedName>
</protein>
<keyword evidence="3" id="KW-0285">Flavoprotein</keyword>
<reference evidence="9 10" key="1">
    <citation type="journal article" date="2024" name="Nat. Commun.">
        <title>Phylogenomics reveals the evolutionary origins of lichenization in chlorophyte algae.</title>
        <authorList>
            <person name="Puginier C."/>
            <person name="Libourel C."/>
            <person name="Otte J."/>
            <person name="Skaloud P."/>
            <person name="Haon M."/>
            <person name="Grisel S."/>
            <person name="Petersen M."/>
            <person name="Berrin J.G."/>
            <person name="Delaux P.M."/>
            <person name="Dal Grande F."/>
            <person name="Keller J."/>
        </authorList>
    </citation>
    <scope>NUCLEOTIDE SEQUENCE [LARGE SCALE GENOMIC DNA]</scope>
    <source>
        <strain evidence="9 10">SAG 216-7</strain>
    </source>
</reference>
<dbReference type="PANTHER" id="PTHR43821">
    <property type="entry name" value="NAD(P)H NITROREDUCTASE YDJA-RELATED"/>
    <property type="match status" value="1"/>
</dbReference>
<feature type="domain" description="Nitroreductase" evidence="8">
    <location>
        <begin position="49"/>
        <end position="217"/>
    </location>
</feature>
<dbReference type="PANTHER" id="PTHR43821:SF1">
    <property type="entry name" value="NAD(P)H NITROREDUCTASE YDJA-RELATED"/>
    <property type="match status" value="1"/>
</dbReference>
<dbReference type="InterPro" id="IPR026021">
    <property type="entry name" value="YdjA-like"/>
</dbReference>
<sequence>MIPLLCWGLPKLLQGAQSSKIPAKSADTQIGAPSSAKRLPAVSDVASLIAARRSIFPRDFSGQTVDRSVVETMLEAANWAPTHGKTEPWRFVVLGRAAQEELLDLSLKVLERDCTPEDFAKKRAKIEGKRKSAFSKVSYMIAICMKRRAVAHKEMPEWEEMCAVACSVQNMWLSMTSQGAAGYWSSWYLEARESLDVKQFLGLEQEDKCMGIFLVGHCADPTCYRSKRQPHAEKVTWRV</sequence>
<evidence type="ECO:0000256" key="7">
    <source>
        <dbReference type="ARBA" id="ARBA00023027"/>
    </source>
</evidence>
<evidence type="ECO:0000313" key="9">
    <source>
        <dbReference type="EMBL" id="KAK9918774.1"/>
    </source>
</evidence>
<accession>A0ABR2Z3J7</accession>
<evidence type="ECO:0000313" key="10">
    <source>
        <dbReference type="Proteomes" id="UP001491310"/>
    </source>
</evidence>
<evidence type="ECO:0000256" key="5">
    <source>
        <dbReference type="ARBA" id="ARBA00022857"/>
    </source>
</evidence>
<keyword evidence="5" id="KW-0521">NADP</keyword>
<evidence type="ECO:0000256" key="3">
    <source>
        <dbReference type="ARBA" id="ARBA00022630"/>
    </source>
</evidence>
<name>A0ABR2Z3J7_9CHLO</name>
<dbReference type="InterPro" id="IPR052530">
    <property type="entry name" value="NAD(P)H_nitroreductase"/>
</dbReference>
<keyword evidence="10" id="KW-1185">Reference proteome</keyword>
<comment type="caution">
    <text evidence="9">The sequence shown here is derived from an EMBL/GenBank/DDBJ whole genome shotgun (WGS) entry which is preliminary data.</text>
</comment>
<dbReference type="CDD" id="cd02135">
    <property type="entry name" value="YdjA-like"/>
    <property type="match status" value="1"/>
</dbReference>
<dbReference type="Proteomes" id="UP001491310">
    <property type="component" value="Unassembled WGS sequence"/>
</dbReference>
<dbReference type="SUPFAM" id="SSF55469">
    <property type="entry name" value="FMN-dependent nitroreductase-like"/>
    <property type="match status" value="1"/>
</dbReference>
<keyword evidence="4" id="KW-0288">FMN</keyword>
<comment type="similarity">
    <text evidence="2">Belongs to the nitroreductase family.</text>
</comment>
<gene>
    <name evidence="9" type="ORF">WJX75_006793</name>
</gene>
<evidence type="ECO:0000256" key="1">
    <source>
        <dbReference type="ARBA" id="ARBA00001917"/>
    </source>
</evidence>
<organism evidence="9 10">
    <name type="scientific">Coccomyxa subellipsoidea</name>
    <dbReference type="NCBI Taxonomy" id="248742"/>
    <lineage>
        <taxon>Eukaryota</taxon>
        <taxon>Viridiplantae</taxon>
        <taxon>Chlorophyta</taxon>
        <taxon>core chlorophytes</taxon>
        <taxon>Trebouxiophyceae</taxon>
        <taxon>Trebouxiophyceae incertae sedis</taxon>
        <taxon>Coccomyxaceae</taxon>
        <taxon>Coccomyxa</taxon>
    </lineage>
</organism>
<keyword evidence="6" id="KW-0560">Oxidoreductase</keyword>
<comment type="cofactor">
    <cofactor evidence="1">
        <name>FMN</name>
        <dbReference type="ChEBI" id="CHEBI:58210"/>
    </cofactor>
</comment>
<evidence type="ECO:0000259" key="8">
    <source>
        <dbReference type="Pfam" id="PF00881"/>
    </source>
</evidence>
<keyword evidence="7" id="KW-0520">NAD</keyword>
<dbReference type="InterPro" id="IPR029479">
    <property type="entry name" value="Nitroreductase"/>
</dbReference>
<dbReference type="Gene3D" id="3.40.109.10">
    <property type="entry name" value="NADH Oxidase"/>
    <property type="match status" value="1"/>
</dbReference>
<dbReference type="InterPro" id="IPR000415">
    <property type="entry name" value="Nitroreductase-like"/>
</dbReference>
<dbReference type="Pfam" id="PF00881">
    <property type="entry name" value="Nitroreductase"/>
    <property type="match status" value="1"/>
</dbReference>
<dbReference type="EMBL" id="JALJOT010000001">
    <property type="protein sequence ID" value="KAK9918774.1"/>
    <property type="molecule type" value="Genomic_DNA"/>
</dbReference>